<evidence type="ECO:0000256" key="1">
    <source>
        <dbReference type="ARBA" id="ARBA00009034"/>
    </source>
</evidence>
<evidence type="ECO:0000256" key="2">
    <source>
        <dbReference type="ARBA" id="ARBA00022729"/>
    </source>
</evidence>
<evidence type="ECO:0000259" key="5">
    <source>
        <dbReference type="SMART" id="SM00078"/>
    </source>
</evidence>
<dbReference type="PRINTS" id="PR00276">
    <property type="entry name" value="INSULINFAMLY"/>
</dbReference>
<dbReference type="SUPFAM" id="SSF56994">
    <property type="entry name" value="Insulin-like"/>
    <property type="match status" value="1"/>
</dbReference>
<dbReference type="Proteomes" id="UP000887566">
    <property type="component" value="Unplaced"/>
</dbReference>
<name>A0A914XAH5_9BILA</name>
<comment type="similarity">
    <text evidence="1 3">Belongs to the insulin family.</text>
</comment>
<dbReference type="InterPro" id="IPR022352">
    <property type="entry name" value="Ins/IGF/rlx"/>
</dbReference>
<organism evidence="6 7">
    <name type="scientific">Plectus sambesii</name>
    <dbReference type="NCBI Taxonomy" id="2011161"/>
    <lineage>
        <taxon>Eukaryota</taxon>
        <taxon>Metazoa</taxon>
        <taxon>Ecdysozoa</taxon>
        <taxon>Nematoda</taxon>
        <taxon>Chromadorea</taxon>
        <taxon>Plectida</taxon>
        <taxon>Plectina</taxon>
        <taxon>Plectoidea</taxon>
        <taxon>Plectidae</taxon>
        <taxon>Plectus</taxon>
    </lineage>
</organism>
<comment type="subcellular location">
    <subcellularLocation>
        <location evidence="3">Secreted</location>
    </subcellularLocation>
</comment>
<dbReference type="Gene3D" id="1.10.100.10">
    <property type="entry name" value="Insulin-like"/>
    <property type="match status" value="1"/>
</dbReference>
<accession>A0A914XAH5</accession>
<dbReference type="AlphaFoldDB" id="A0A914XAH5"/>
<dbReference type="PROSITE" id="PS00262">
    <property type="entry name" value="INSULIN"/>
    <property type="match status" value="1"/>
</dbReference>
<dbReference type="GO" id="GO:0005179">
    <property type="term" value="F:hormone activity"/>
    <property type="evidence" value="ECO:0007669"/>
    <property type="project" value="InterPro"/>
</dbReference>
<dbReference type="GO" id="GO:0005576">
    <property type="term" value="C:extracellular region"/>
    <property type="evidence" value="ECO:0007669"/>
    <property type="project" value="UniProtKB-SubCell"/>
</dbReference>
<dbReference type="InterPro" id="IPR036438">
    <property type="entry name" value="Insulin-like_sf"/>
</dbReference>
<evidence type="ECO:0000256" key="4">
    <source>
        <dbReference type="SAM" id="SignalP"/>
    </source>
</evidence>
<keyword evidence="6" id="KW-1185">Reference proteome</keyword>
<keyword evidence="2 4" id="KW-0732">Signal</keyword>
<dbReference type="WBParaSite" id="PSAMB.scaffold710size43087.g8169.t1">
    <property type="protein sequence ID" value="PSAMB.scaffold710size43087.g8169.t1"/>
    <property type="gene ID" value="PSAMB.scaffold710size43087.g8169"/>
</dbReference>
<feature type="chain" id="PRO_5036903750" evidence="4">
    <location>
        <begin position="16"/>
        <end position="81"/>
    </location>
</feature>
<evidence type="ECO:0000313" key="6">
    <source>
        <dbReference type="Proteomes" id="UP000887566"/>
    </source>
</evidence>
<dbReference type="SMART" id="SM00078">
    <property type="entry name" value="IlGF"/>
    <property type="match status" value="1"/>
</dbReference>
<sequence>MVVFFVLLLSGPSSAAYRMCGAKLVRTLNAVCNHKICAAGPLSKPGDTTDKGSAKSSEGLNEKCCLNGCTIEDLKKFCCSG</sequence>
<protein>
    <submittedName>
        <fullName evidence="7">Insulin-like domain-containing protein</fullName>
    </submittedName>
</protein>
<feature type="domain" description="Insulin-like" evidence="5">
    <location>
        <begin position="17"/>
        <end position="78"/>
    </location>
</feature>
<proteinExistence type="inferred from homology"/>
<dbReference type="InterPro" id="IPR022353">
    <property type="entry name" value="Insulin_CS"/>
</dbReference>
<feature type="signal peptide" evidence="4">
    <location>
        <begin position="1"/>
        <end position="15"/>
    </location>
</feature>
<dbReference type="InterPro" id="IPR016179">
    <property type="entry name" value="Insulin-like"/>
</dbReference>
<keyword evidence="3" id="KW-0964">Secreted</keyword>
<reference evidence="7" key="1">
    <citation type="submission" date="2022-11" db="UniProtKB">
        <authorList>
            <consortium name="WormBaseParasite"/>
        </authorList>
    </citation>
    <scope>IDENTIFICATION</scope>
</reference>
<dbReference type="Pfam" id="PF00049">
    <property type="entry name" value="Insulin"/>
    <property type="match status" value="1"/>
</dbReference>
<evidence type="ECO:0000256" key="3">
    <source>
        <dbReference type="RuleBase" id="RU000406"/>
    </source>
</evidence>
<evidence type="ECO:0000313" key="7">
    <source>
        <dbReference type="WBParaSite" id="PSAMB.scaffold710size43087.g8169.t1"/>
    </source>
</evidence>